<sequence length="225" mass="26098">MAPPKRLFKSEYANEFQGITKSKAGDEFLHCIPCNFDISLLSTGKTAIPHHLKTENTRKQRKLQILQRQSRPSCQAHQHHPIWTVKQQQRRAFGHTTLRVMRRVLNQLIVEFWHRLTLPQVRATNPKMQVKVKMLSDGCRPQFVANLHDGRQVVFKTDGFQLPDLLMRLNRLLGLPARQNGPRQSDPDPLRGEPDEALQQRIPEAQMEAHFRALAKKRKPIDFLS</sequence>
<dbReference type="Proteomes" id="UP001620626">
    <property type="component" value="Unassembled WGS sequence"/>
</dbReference>
<evidence type="ECO:0000313" key="3">
    <source>
        <dbReference type="Proteomes" id="UP001620626"/>
    </source>
</evidence>
<protein>
    <submittedName>
        <fullName evidence="2">Uncharacterized protein</fullName>
    </submittedName>
</protein>
<reference evidence="2 3" key="1">
    <citation type="submission" date="2024-10" db="EMBL/GenBank/DDBJ databases">
        <authorList>
            <person name="Kim D."/>
        </authorList>
    </citation>
    <scope>NUCLEOTIDE SEQUENCE [LARGE SCALE GENOMIC DNA]</scope>
    <source>
        <strain evidence="2">BH-2024</strain>
    </source>
</reference>
<accession>A0ABD2KWF0</accession>
<comment type="caution">
    <text evidence="2">The sequence shown here is derived from an EMBL/GenBank/DDBJ whole genome shotgun (WGS) entry which is preliminary data.</text>
</comment>
<evidence type="ECO:0000256" key="1">
    <source>
        <dbReference type="SAM" id="MobiDB-lite"/>
    </source>
</evidence>
<dbReference type="EMBL" id="JBICBT010000624">
    <property type="protein sequence ID" value="KAL3107279.1"/>
    <property type="molecule type" value="Genomic_DNA"/>
</dbReference>
<dbReference type="Gene3D" id="3.40.30.10">
    <property type="entry name" value="Glutaredoxin"/>
    <property type="match status" value="1"/>
</dbReference>
<keyword evidence="3" id="KW-1185">Reference proteome</keyword>
<feature type="compositionally biased region" description="Basic and acidic residues" evidence="1">
    <location>
        <begin position="185"/>
        <end position="194"/>
    </location>
</feature>
<dbReference type="AlphaFoldDB" id="A0ABD2KWF0"/>
<name>A0ABD2KWF0_9BILA</name>
<gene>
    <name evidence="2" type="ORF">niasHT_018455</name>
</gene>
<organism evidence="2 3">
    <name type="scientific">Heterodera trifolii</name>
    <dbReference type="NCBI Taxonomy" id="157864"/>
    <lineage>
        <taxon>Eukaryota</taxon>
        <taxon>Metazoa</taxon>
        <taxon>Ecdysozoa</taxon>
        <taxon>Nematoda</taxon>
        <taxon>Chromadorea</taxon>
        <taxon>Rhabditida</taxon>
        <taxon>Tylenchina</taxon>
        <taxon>Tylenchomorpha</taxon>
        <taxon>Tylenchoidea</taxon>
        <taxon>Heteroderidae</taxon>
        <taxon>Heteroderinae</taxon>
        <taxon>Heterodera</taxon>
    </lineage>
</organism>
<evidence type="ECO:0000313" key="2">
    <source>
        <dbReference type="EMBL" id="KAL3107279.1"/>
    </source>
</evidence>
<proteinExistence type="predicted"/>
<feature type="region of interest" description="Disordered" evidence="1">
    <location>
        <begin position="176"/>
        <end position="198"/>
    </location>
</feature>